<dbReference type="Pfam" id="PF13517">
    <property type="entry name" value="FG-GAP_3"/>
    <property type="match status" value="2"/>
</dbReference>
<dbReference type="SUPFAM" id="SSF81296">
    <property type="entry name" value="E set domains"/>
    <property type="match status" value="2"/>
</dbReference>
<organism evidence="3 4">
    <name type="scientific">Niastella soli</name>
    <dbReference type="NCBI Taxonomy" id="2821487"/>
    <lineage>
        <taxon>Bacteria</taxon>
        <taxon>Pseudomonadati</taxon>
        <taxon>Bacteroidota</taxon>
        <taxon>Chitinophagia</taxon>
        <taxon>Chitinophagales</taxon>
        <taxon>Chitinophagaceae</taxon>
        <taxon>Niastella</taxon>
    </lineage>
</organism>
<dbReference type="CDD" id="cd00603">
    <property type="entry name" value="IPT_PCSR"/>
    <property type="match status" value="1"/>
</dbReference>
<dbReference type="SUPFAM" id="SSF110296">
    <property type="entry name" value="Oligoxyloglucan reducing end-specific cellobiohydrolase"/>
    <property type="match status" value="1"/>
</dbReference>
<dbReference type="InterPro" id="IPR013783">
    <property type="entry name" value="Ig-like_fold"/>
</dbReference>
<proteinExistence type="predicted"/>
<comment type="caution">
    <text evidence="3">The sequence shown here is derived from an EMBL/GenBank/DDBJ whole genome shotgun (WGS) entry which is preliminary data.</text>
</comment>
<dbReference type="InterPro" id="IPR002909">
    <property type="entry name" value="IPT_dom"/>
</dbReference>
<dbReference type="InterPro" id="IPR026444">
    <property type="entry name" value="Secre_tail"/>
</dbReference>
<dbReference type="Pfam" id="PF01833">
    <property type="entry name" value="TIG"/>
    <property type="match status" value="2"/>
</dbReference>
<dbReference type="EMBL" id="JAGHKO010000001">
    <property type="protein sequence ID" value="MBO9198676.1"/>
    <property type="molecule type" value="Genomic_DNA"/>
</dbReference>
<dbReference type="InterPro" id="IPR014756">
    <property type="entry name" value="Ig_E-set"/>
</dbReference>
<keyword evidence="4" id="KW-1185">Reference proteome</keyword>
<dbReference type="PANTHER" id="PTHR46580">
    <property type="entry name" value="SENSOR KINASE-RELATED"/>
    <property type="match status" value="1"/>
</dbReference>
<name>A0ABS3YLA4_9BACT</name>
<dbReference type="InterPro" id="IPR028994">
    <property type="entry name" value="Integrin_alpha_N"/>
</dbReference>
<keyword evidence="1" id="KW-0732">Signal</keyword>
<dbReference type="Gene3D" id="2.130.10.130">
    <property type="entry name" value="Integrin alpha, N-terminal"/>
    <property type="match status" value="2"/>
</dbReference>
<dbReference type="Proteomes" id="UP000677244">
    <property type="component" value="Unassembled WGS sequence"/>
</dbReference>
<dbReference type="RefSeq" id="WP_209136760.1">
    <property type="nucleotide sequence ID" value="NZ_JAGHKO010000001.1"/>
</dbReference>
<dbReference type="PROSITE" id="PS50835">
    <property type="entry name" value="IG_LIKE"/>
    <property type="match status" value="1"/>
</dbReference>
<gene>
    <name evidence="3" type="ORF">J7I42_00285</name>
</gene>
<accession>A0ABS3YLA4</accession>
<dbReference type="PANTHER" id="PTHR46580:SF4">
    <property type="entry name" value="ATP_GTP-BINDING PROTEIN"/>
    <property type="match status" value="1"/>
</dbReference>
<dbReference type="Pfam" id="PF18962">
    <property type="entry name" value="Por_Secre_tail"/>
    <property type="match status" value="1"/>
</dbReference>
<evidence type="ECO:0000256" key="1">
    <source>
        <dbReference type="ARBA" id="ARBA00022729"/>
    </source>
</evidence>
<feature type="domain" description="Ig-like" evidence="2">
    <location>
        <begin position="1246"/>
        <end position="1328"/>
    </location>
</feature>
<dbReference type="Gene3D" id="2.130.10.10">
    <property type="entry name" value="YVTN repeat-like/Quinoprotein amine dehydrogenase"/>
    <property type="match status" value="2"/>
</dbReference>
<dbReference type="InterPro" id="IPR015943">
    <property type="entry name" value="WD40/YVTN_repeat-like_dom_sf"/>
</dbReference>
<evidence type="ECO:0000259" key="2">
    <source>
        <dbReference type="PROSITE" id="PS50835"/>
    </source>
</evidence>
<dbReference type="InterPro" id="IPR007110">
    <property type="entry name" value="Ig-like_dom"/>
</dbReference>
<dbReference type="Gene3D" id="2.60.40.10">
    <property type="entry name" value="Immunoglobulins"/>
    <property type="match status" value="4"/>
</dbReference>
<reference evidence="3 4" key="1">
    <citation type="submission" date="2021-03" db="EMBL/GenBank/DDBJ databases">
        <title>Assistant Professor.</title>
        <authorList>
            <person name="Huq M.A."/>
        </authorList>
    </citation>
    <scope>NUCLEOTIDE SEQUENCE [LARGE SCALE GENOMIC DNA]</scope>
    <source>
        <strain evidence="3 4">MAH-29</strain>
    </source>
</reference>
<dbReference type="SUPFAM" id="SSF69318">
    <property type="entry name" value="Integrin alpha N-terminal domain"/>
    <property type="match status" value="1"/>
</dbReference>
<evidence type="ECO:0000313" key="3">
    <source>
        <dbReference type="EMBL" id="MBO9198676.1"/>
    </source>
</evidence>
<dbReference type="InterPro" id="IPR013517">
    <property type="entry name" value="FG-GAP"/>
</dbReference>
<dbReference type="SMART" id="SM00429">
    <property type="entry name" value="IPT"/>
    <property type="match status" value="2"/>
</dbReference>
<dbReference type="CDD" id="cd00102">
    <property type="entry name" value="IPT"/>
    <property type="match status" value="1"/>
</dbReference>
<evidence type="ECO:0000313" key="4">
    <source>
        <dbReference type="Proteomes" id="UP000677244"/>
    </source>
</evidence>
<sequence length="1516" mass="163453">MKVNLPVNISHQRFSQRYWYLVFFLLLAQMAALTTQAQMRQLYIDADNANAIKKISFYSPTQGYVAFNKWVGYTTDSGRTFVKKYITNGNVNFNGFTNVNILFGFGITGVKAFDANNLIVYGHFGYVPAILQSSDQGNTFTLIYLSYLNAKKFTDGTMDMVFPTNSVTGYAVEADRIVKTINRGYSWFSVYESANSFFDFVEAVDDNTVFAFSTDYNGNKLLKTTNGGSSWVRITIPQGQVKYASFVSASNGWLRMIDISGNWLLYYTSNGGLTWTLKNDLMPASYFTAKMKFINDSTGYSVSPNSVIYKTTDSGRVWEPLPQDNASEYYHNDLHFWDKDQFWAGGEHGLLEISTNGGGTPLPRAYFKVDTVEEWKTRIVNLHNFSKSGYQYKWYVNDVLISTSYNTSYTHDLTSQLDSVKLVVTHGGLSDSITQYQLFFVPVFPSITSFTPITGSTGTLITIYGNNFANLSDVQFGGTSATSFTIVSPNKITAVVGAGATGNISLVHLYGTFSAPGFTYFAPPASPPPVITSFSPEAGPVGTTVTISGSNFDAVPANNVIYFGDTRATISSASTNQLTCIVPMGASHKPIFVLNTTTHLSGESFKPFITTFAESVEYFTGKSFTQAYASYYPYLPGIKSATSVDVDNDGKTDIIAAYSVNNYDTIIVHRNTTSLGGFSFEDRYTVGPLMSILAETMVHTADMDGDGLPDILGATNTDQITIYRNASVPGNISFAGPLQIPANAGIQDVKASDLDGDGKPDLVAIGITGKSAVSVIRNTSSPGYLSFAPVINYPVNLGTNVAIGDIDNDGKSDIVAFTAVNSNYTITLFKNTSTPGSISFAAGVDIISGGNGYGSVILADMDKDNKLDVVLNVDNKYKIGRNISASGSIAFDFTYSGTALAGNAVVESFSGDSKPDFISGLFDAYVNTAVPGTITQTGPVSFGGTVLCAGDFNNDGKQDVVISGRKDQTAMLIVLKNGVGVPVDFSVCAGSATIDADVNGSGFQWQQDDGSGFVDINDNNNFLGSRTRQLKLSNVPAGWTGYKYRCVTGGNIYSSVFKILNKTLPQPDVSIKATATTICYGNSVTFSASDNSGRIVTQYRWQINGNDWYTYTPLFTSSVDLRNNCQVRLIATFRDDCWNTITDTSNVITMTVNGEPSAVTISTPATVVCAGSPASFTAVPVNGGSNPTYQWQVNGVNTGTNSPVFIATSLVNNSQVRVVMTPFTTCPSPYISTSNSINITVQSAMPAVSISVPSNVICPGANLFFTATPTNTGKTATYQWKRNGQNVGTNIQYYADNTLVNGDVISVELTTDYACTGNNVVVSSAALPIQVLAAQTPSIAISGNTVVNKGQATTLHATAINAGSLPDYRWEDSTQAHTWLFVSSTPDLQYTPVATGDKVRCKVVSSAVCPTAGNYYSVPLTFTVNIPTAIAPEPVAGQFHIYPNPVTTLLTLDSLKLSDTWTTLEITTVSGSRVLTQAVSGKTRVDVWVERLSKGMYIALLRKKNGEAFYYKFLKM</sequence>
<protein>
    <submittedName>
        <fullName evidence="3">VCBS repeat-containing protein</fullName>
    </submittedName>
</protein>